<name>A0ABT6VVP0_9ACTN</name>
<dbReference type="InterPro" id="IPR000843">
    <property type="entry name" value="HTH_LacI"/>
</dbReference>
<dbReference type="PANTHER" id="PTHR30146">
    <property type="entry name" value="LACI-RELATED TRANSCRIPTIONAL REPRESSOR"/>
    <property type="match status" value="1"/>
</dbReference>
<reference evidence="5 6" key="1">
    <citation type="submission" date="2023-05" db="EMBL/GenBank/DDBJ databases">
        <title>Streptantibioticus silvisoli sp. nov., acidotolerant actinomycetes 1 from pine litter.</title>
        <authorList>
            <person name="Swiecimska M."/>
            <person name="Golinska P."/>
            <person name="Sangal V."/>
            <person name="Wachnowicz B."/>
            <person name="Goodfellow M."/>
        </authorList>
    </citation>
    <scope>NUCLEOTIDE SEQUENCE [LARGE SCALE GENOMIC DNA]</scope>
    <source>
        <strain evidence="5 6">SL54</strain>
    </source>
</reference>
<dbReference type="SUPFAM" id="SSF53822">
    <property type="entry name" value="Periplasmic binding protein-like I"/>
    <property type="match status" value="1"/>
</dbReference>
<protein>
    <submittedName>
        <fullName evidence="5">LacI family DNA-binding transcriptional regulator</fullName>
    </submittedName>
</protein>
<dbReference type="InterPro" id="IPR010982">
    <property type="entry name" value="Lambda_DNA-bd_dom_sf"/>
</dbReference>
<dbReference type="Pfam" id="PF13377">
    <property type="entry name" value="Peripla_BP_3"/>
    <property type="match status" value="1"/>
</dbReference>
<dbReference type="Proteomes" id="UP001156398">
    <property type="component" value="Unassembled WGS sequence"/>
</dbReference>
<dbReference type="SUPFAM" id="SSF47413">
    <property type="entry name" value="lambda repressor-like DNA-binding domains"/>
    <property type="match status" value="1"/>
</dbReference>
<organism evidence="5 6">
    <name type="scientific">Streptantibioticus silvisoli</name>
    <dbReference type="NCBI Taxonomy" id="2705255"/>
    <lineage>
        <taxon>Bacteria</taxon>
        <taxon>Bacillati</taxon>
        <taxon>Actinomycetota</taxon>
        <taxon>Actinomycetes</taxon>
        <taxon>Kitasatosporales</taxon>
        <taxon>Streptomycetaceae</taxon>
        <taxon>Streptantibioticus</taxon>
    </lineage>
</organism>
<keyword evidence="1" id="KW-0805">Transcription regulation</keyword>
<keyword evidence="6" id="KW-1185">Reference proteome</keyword>
<sequence>MGARIGLKDVAAMAGVSFKTVSNVVRGEGRVSAATRERVLAAVAELGYRPNHSARQLRTGRSGIVMLAVPELLSPYFAELAAAFIAAAKERPCTVLIEETQGDPEEELRLAAGMVSPLIDGVVLSPLRLDRERLAAREGDFPLVLLGEREYDVAADHVGIDNVAAAREAVRHLLAAGRRRIGVLGRQDDPLFATGATRMRGYREALDAAGVAFDPALAPAVPWYSRDCGAAGMRELLTLPEPPDAVFCFADVLASGALRAAHEAGVRVPRDVALVGFDDVEESRFSVPSLSSVRPDRAGIAGLALDAVLERISAGGKRLEQRVLTASHGLRVRESSGS</sequence>
<dbReference type="PROSITE" id="PS50932">
    <property type="entry name" value="HTH_LACI_2"/>
    <property type="match status" value="1"/>
</dbReference>
<proteinExistence type="predicted"/>
<dbReference type="PANTHER" id="PTHR30146:SF109">
    <property type="entry name" value="HTH-TYPE TRANSCRIPTIONAL REGULATOR GALS"/>
    <property type="match status" value="1"/>
</dbReference>
<dbReference type="GO" id="GO:0003677">
    <property type="term" value="F:DNA binding"/>
    <property type="evidence" value="ECO:0007669"/>
    <property type="project" value="UniProtKB-KW"/>
</dbReference>
<dbReference type="RefSeq" id="WP_271324680.1">
    <property type="nucleotide sequence ID" value="NZ_JAAGKO020000007.1"/>
</dbReference>
<comment type="caution">
    <text evidence="5">The sequence shown here is derived from an EMBL/GenBank/DDBJ whole genome shotgun (WGS) entry which is preliminary data.</text>
</comment>
<evidence type="ECO:0000259" key="4">
    <source>
        <dbReference type="PROSITE" id="PS50932"/>
    </source>
</evidence>
<accession>A0ABT6VVP0</accession>
<dbReference type="PROSITE" id="PS00356">
    <property type="entry name" value="HTH_LACI_1"/>
    <property type="match status" value="1"/>
</dbReference>
<feature type="domain" description="HTH lacI-type" evidence="4">
    <location>
        <begin position="5"/>
        <end position="59"/>
    </location>
</feature>
<dbReference type="Gene3D" id="1.10.260.40">
    <property type="entry name" value="lambda repressor-like DNA-binding domains"/>
    <property type="match status" value="1"/>
</dbReference>
<evidence type="ECO:0000256" key="2">
    <source>
        <dbReference type="ARBA" id="ARBA00023125"/>
    </source>
</evidence>
<evidence type="ECO:0000256" key="1">
    <source>
        <dbReference type="ARBA" id="ARBA00023015"/>
    </source>
</evidence>
<dbReference type="InterPro" id="IPR028082">
    <property type="entry name" value="Peripla_BP_I"/>
</dbReference>
<dbReference type="SMART" id="SM00354">
    <property type="entry name" value="HTH_LACI"/>
    <property type="match status" value="1"/>
</dbReference>
<keyword evidence="2 5" id="KW-0238">DNA-binding</keyword>
<dbReference type="EMBL" id="JAAGKO020000007">
    <property type="protein sequence ID" value="MDI5962540.1"/>
    <property type="molecule type" value="Genomic_DNA"/>
</dbReference>
<dbReference type="Gene3D" id="3.40.50.2300">
    <property type="match status" value="2"/>
</dbReference>
<evidence type="ECO:0000313" key="6">
    <source>
        <dbReference type="Proteomes" id="UP001156398"/>
    </source>
</evidence>
<dbReference type="CDD" id="cd01392">
    <property type="entry name" value="HTH_LacI"/>
    <property type="match status" value="1"/>
</dbReference>
<dbReference type="Pfam" id="PF00356">
    <property type="entry name" value="LacI"/>
    <property type="match status" value="1"/>
</dbReference>
<keyword evidence="3" id="KW-0804">Transcription</keyword>
<gene>
    <name evidence="5" type="ORF">POF43_007410</name>
</gene>
<evidence type="ECO:0000256" key="3">
    <source>
        <dbReference type="ARBA" id="ARBA00023163"/>
    </source>
</evidence>
<evidence type="ECO:0000313" key="5">
    <source>
        <dbReference type="EMBL" id="MDI5962540.1"/>
    </source>
</evidence>
<dbReference type="InterPro" id="IPR046335">
    <property type="entry name" value="LacI/GalR-like_sensor"/>
</dbReference>
<dbReference type="CDD" id="cd06267">
    <property type="entry name" value="PBP1_LacI_sugar_binding-like"/>
    <property type="match status" value="1"/>
</dbReference>